<accession>A0ACB9VBP8</accession>
<keyword evidence="2" id="KW-1185">Reference proteome</keyword>
<sequence length="118" mass="13302">MNEAVLDLFLLTPSSIQTLTRDQVKTQRNYSTTVQNALFSSNSQLGSTCVAADLPHENKIIFHALFTSSVYEKLKKNECEVGKKFWKFSNCSCVEEKAEFVLREFGKILSASSQLSKK</sequence>
<dbReference type="EMBL" id="CM043028">
    <property type="protein sequence ID" value="KAI4587156.1"/>
    <property type="molecule type" value="Genomic_DNA"/>
</dbReference>
<comment type="caution">
    <text evidence="1">The sequence shown here is derived from an EMBL/GenBank/DDBJ whole genome shotgun (WGS) entry which is preliminary data.</text>
</comment>
<evidence type="ECO:0000313" key="1">
    <source>
        <dbReference type="EMBL" id="KAI4587156.1"/>
    </source>
</evidence>
<gene>
    <name evidence="1" type="ORF">MJG53_004943</name>
</gene>
<protein>
    <submittedName>
        <fullName evidence="1">Uncharacterized protein</fullName>
    </submittedName>
</protein>
<organism evidence="1 2">
    <name type="scientific">Ovis ammon polii x Ovis aries</name>
    <dbReference type="NCBI Taxonomy" id="2918886"/>
    <lineage>
        <taxon>Eukaryota</taxon>
        <taxon>Metazoa</taxon>
        <taxon>Chordata</taxon>
        <taxon>Craniata</taxon>
        <taxon>Vertebrata</taxon>
        <taxon>Euteleostomi</taxon>
        <taxon>Mammalia</taxon>
        <taxon>Eutheria</taxon>
        <taxon>Laurasiatheria</taxon>
        <taxon>Artiodactyla</taxon>
        <taxon>Ruminantia</taxon>
        <taxon>Pecora</taxon>
        <taxon>Bovidae</taxon>
        <taxon>Caprinae</taxon>
        <taxon>Ovis</taxon>
    </lineage>
</organism>
<reference evidence="1" key="1">
    <citation type="submission" date="2022-03" db="EMBL/GenBank/DDBJ databases">
        <title>Genomic analyses of argali, domestic sheep and their hybrids provide insights into chromosomal evolution, heterosis and genetic basis of agronomic traits.</title>
        <authorList>
            <person name="Li M."/>
        </authorList>
    </citation>
    <scope>NUCLEOTIDE SEQUENCE</scope>
    <source>
        <strain evidence="1">F1 hybrid</strain>
    </source>
</reference>
<dbReference type="Proteomes" id="UP001057279">
    <property type="component" value="Linkage Group LG03"/>
</dbReference>
<evidence type="ECO:0000313" key="2">
    <source>
        <dbReference type="Proteomes" id="UP001057279"/>
    </source>
</evidence>
<proteinExistence type="predicted"/>
<name>A0ACB9VBP8_9CETA</name>